<keyword evidence="4" id="KW-0548">Nucleotidyltransferase</keyword>
<organism evidence="14 15">
    <name type="scientific">Campylobacter gastrosuis</name>
    <dbReference type="NCBI Taxonomy" id="2974576"/>
    <lineage>
        <taxon>Bacteria</taxon>
        <taxon>Pseudomonadati</taxon>
        <taxon>Campylobacterota</taxon>
        <taxon>Epsilonproteobacteria</taxon>
        <taxon>Campylobacterales</taxon>
        <taxon>Campylobacteraceae</taxon>
        <taxon>Campylobacter</taxon>
    </lineage>
</organism>
<reference evidence="14" key="2">
    <citation type="journal article" date="2023" name="Microorganisms">
        <title>Isolation and Genomic Characteristics of Cat-Borne Campylobacter felis sp. nov. and Sheep-Borne Campylobacter ovis sp. nov.</title>
        <authorList>
            <person name="Wang H."/>
            <person name="Li Y."/>
            <person name="Gu Y."/>
            <person name="Zhou G."/>
            <person name="Chen X."/>
            <person name="Zhang X."/>
            <person name="Shao Z."/>
            <person name="Zhang J."/>
            <person name="Zhang M."/>
        </authorList>
    </citation>
    <scope>NUCLEOTIDE SEQUENCE</scope>
    <source>
        <strain evidence="14">PS10</strain>
    </source>
</reference>
<feature type="domain" description="tRNA nucleotidyltransferase/poly(A) polymerase RNA and SrmB- binding" evidence="13">
    <location>
        <begin position="175"/>
        <end position="237"/>
    </location>
</feature>
<comment type="cofactor">
    <cofactor evidence="1">
        <name>Mg(2+)</name>
        <dbReference type="ChEBI" id="CHEBI:18420"/>
    </cofactor>
</comment>
<keyword evidence="7" id="KW-0692">RNA repair</keyword>
<dbReference type="Pfam" id="PF01743">
    <property type="entry name" value="PolyA_pol"/>
    <property type="match status" value="1"/>
</dbReference>
<evidence type="ECO:0000313" key="15">
    <source>
        <dbReference type="Proteomes" id="UP001173801"/>
    </source>
</evidence>
<evidence type="ECO:0000259" key="13">
    <source>
        <dbReference type="Pfam" id="PF12627"/>
    </source>
</evidence>
<dbReference type="RefSeq" id="WP_284937265.1">
    <property type="nucleotide sequence ID" value="NZ_JANURM010000003.1"/>
</dbReference>
<evidence type="ECO:0000256" key="10">
    <source>
        <dbReference type="ARBA" id="ARBA00022884"/>
    </source>
</evidence>
<keyword evidence="3" id="KW-0819">tRNA processing</keyword>
<comment type="caution">
    <text evidence="14">The sequence shown here is derived from an EMBL/GenBank/DDBJ whole genome shotgun (WGS) entry which is preliminary data.</text>
</comment>
<evidence type="ECO:0000256" key="3">
    <source>
        <dbReference type="ARBA" id="ARBA00022694"/>
    </source>
</evidence>
<dbReference type="SUPFAM" id="SSF81891">
    <property type="entry name" value="Poly A polymerase C-terminal region-like"/>
    <property type="match status" value="1"/>
</dbReference>
<dbReference type="SUPFAM" id="SSF81301">
    <property type="entry name" value="Nucleotidyltransferase"/>
    <property type="match status" value="1"/>
</dbReference>
<evidence type="ECO:0000256" key="7">
    <source>
        <dbReference type="ARBA" id="ARBA00022800"/>
    </source>
</evidence>
<feature type="domain" description="Poly A polymerase head" evidence="12">
    <location>
        <begin position="30"/>
        <end position="150"/>
    </location>
</feature>
<comment type="similarity">
    <text evidence="11">Belongs to the tRNA nucleotidyltransferase/poly(A) polymerase family.</text>
</comment>
<evidence type="ECO:0000256" key="1">
    <source>
        <dbReference type="ARBA" id="ARBA00001946"/>
    </source>
</evidence>
<evidence type="ECO:0000256" key="11">
    <source>
        <dbReference type="RuleBase" id="RU003953"/>
    </source>
</evidence>
<evidence type="ECO:0000256" key="9">
    <source>
        <dbReference type="ARBA" id="ARBA00022842"/>
    </source>
</evidence>
<dbReference type="InterPro" id="IPR043519">
    <property type="entry name" value="NT_sf"/>
</dbReference>
<dbReference type="Pfam" id="PF12627">
    <property type="entry name" value="PolyA_pol_RNAbd"/>
    <property type="match status" value="1"/>
</dbReference>
<dbReference type="InterPro" id="IPR032828">
    <property type="entry name" value="PolyA_RNA-bd"/>
</dbReference>
<sequence>MLAFKTDLTILKNSDLELLKEHFSPHTKRIYLVGGCVRDAFLGRESSDFDVEIFDIDILKFDEIMQKLGANGVGKSFFIYKFKNIDIGLGRIESKTGQKHTDFSVSLTQDERTASKRRDFTINSIMINLFDGKVLDFWGGLADLRAKILRHIDDEKFVEDPLRVLRGVQFCARFNLKIAPKTIKLMKNLSLDNLSKDRVSTELLKFFKAPFLEVGAFYLEKLGLLKTIFNAKIPDFDAFLNLVKNAKKFIKDERLFFYLLANFANINLEATARNLNLPKSYFLLKDEPFFIGEISDENLATIALKKPLNSWLGCYDEGRIKRAKELGIYEQKISFNPQELVKSGLKGDLLKQEINRLKEREIAKFLAHKSL</sequence>
<gene>
    <name evidence="14" type="ORF">NYG85_04360</name>
</gene>
<keyword evidence="15" id="KW-1185">Reference proteome</keyword>
<evidence type="ECO:0000256" key="4">
    <source>
        <dbReference type="ARBA" id="ARBA00022695"/>
    </source>
</evidence>
<dbReference type="Gene3D" id="3.30.460.10">
    <property type="entry name" value="Beta Polymerase, domain 2"/>
    <property type="match status" value="1"/>
</dbReference>
<evidence type="ECO:0000256" key="6">
    <source>
        <dbReference type="ARBA" id="ARBA00022741"/>
    </source>
</evidence>
<dbReference type="EMBL" id="JANURM010000003">
    <property type="protein sequence ID" value="MDL0088605.1"/>
    <property type="molecule type" value="Genomic_DNA"/>
</dbReference>
<protein>
    <submittedName>
        <fullName evidence="14">CCA tRNA nucleotidyltransferase</fullName>
    </submittedName>
</protein>
<keyword evidence="2 11" id="KW-0808">Transferase</keyword>
<evidence type="ECO:0000256" key="2">
    <source>
        <dbReference type="ARBA" id="ARBA00022679"/>
    </source>
</evidence>
<dbReference type="PANTHER" id="PTHR47545">
    <property type="entry name" value="MULTIFUNCTIONAL CCA PROTEIN"/>
    <property type="match status" value="1"/>
</dbReference>
<keyword evidence="5" id="KW-0479">Metal-binding</keyword>
<evidence type="ECO:0000256" key="8">
    <source>
        <dbReference type="ARBA" id="ARBA00022840"/>
    </source>
</evidence>
<name>A0ABT7HNV8_9BACT</name>
<dbReference type="InterPro" id="IPR050124">
    <property type="entry name" value="tRNA_CCA-adding_enzyme"/>
</dbReference>
<keyword evidence="8" id="KW-0067">ATP-binding</keyword>
<evidence type="ECO:0000259" key="12">
    <source>
        <dbReference type="Pfam" id="PF01743"/>
    </source>
</evidence>
<keyword evidence="9" id="KW-0460">Magnesium</keyword>
<dbReference type="Gene3D" id="1.10.3090.10">
    <property type="entry name" value="cca-adding enzyme, domain 2"/>
    <property type="match status" value="1"/>
</dbReference>
<dbReference type="Proteomes" id="UP001173801">
    <property type="component" value="Unassembled WGS sequence"/>
</dbReference>
<evidence type="ECO:0000256" key="5">
    <source>
        <dbReference type="ARBA" id="ARBA00022723"/>
    </source>
</evidence>
<evidence type="ECO:0000313" key="14">
    <source>
        <dbReference type="EMBL" id="MDL0088605.1"/>
    </source>
</evidence>
<proteinExistence type="inferred from homology"/>
<dbReference type="InterPro" id="IPR002646">
    <property type="entry name" value="PolA_pol_head_dom"/>
</dbReference>
<accession>A0ABT7HNV8</accession>
<keyword evidence="10 11" id="KW-0694">RNA-binding</keyword>
<reference evidence="14" key="1">
    <citation type="submission" date="2022-08" db="EMBL/GenBank/DDBJ databases">
        <authorList>
            <person name="Wang H."/>
        </authorList>
    </citation>
    <scope>NUCLEOTIDE SEQUENCE</scope>
    <source>
        <strain evidence="14">PS10</strain>
    </source>
</reference>
<keyword evidence="6" id="KW-0547">Nucleotide-binding</keyword>
<dbReference type="PANTHER" id="PTHR47545:SF1">
    <property type="entry name" value="MULTIFUNCTIONAL CCA PROTEIN"/>
    <property type="match status" value="1"/>
</dbReference>